<dbReference type="EMBL" id="CP003008">
    <property type="protein sequence ID" value="AEO61927.1"/>
    <property type="molecule type" value="Genomic_DNA"/>
</dbReference>
<accession>G2QN54</accession>
<dbReference type="VEuPathDB" id="FungiDB:MYCTH_96554"/>
<dbReference type="HOGENOM" id="CLU_1005175_0_0_1"/>
<keyword evidence="3" id="KW-1185">Reference proteome</keyword>
<evidence type="ECO:0000313" key="3">
    <source>
        <dbReference type="Proteomes" id="UP000007322"/>
    </source>
</evidence>
<name>G2QN54_THET4</name>
<evidence type="ECO:0000256" key="1">
    <source>
        <dbReference type="SAM" id="MobiDB-lite"/>
    </source>
</evidence>
<feature type="compositionally biased region" description="Low complexity" evidence="1">
    <location>
        <begin position="63"/>
        <end position="91"/>
    </location>
</feature>
<sequence length="308" mass="34666">MASYGNVGAQAIHNFIEQHRNSAPGSEQLPHLHHGDDPRWAPTATAADVLGSSDRSQDDDTLSEGTTTSTVTSETYTTISRSLSSNASRGSETTGITTPNDSPRFPPSVVGLPPFQTQALSTATPGQTLWCEFGELLGCAATFRLDDEAGWIEHHVDHLKNKFPKQLVCWFCDHVPFVAGRPNEAFANFVERMQHIREHILGDHRLTSESMRPDFHLVRHLYQNGLLGESRYRQAMSYSELPPAFRLPGDHSSSPPSSPPSSRQPLGQRARVQFHDLDKEERRRRRERQASDRRRWVMETNKPLEQHT</sequence>
<dbReference type="KEGG" id="mtm:MYCTH_96554"/>
<dbReference type="AlphaFoldDB" id="G2QN54"/>
<feature type="compositionally biased region" description="Basic and acidic residues" evidence="1">
    <location>
        <begin position="288"/>
        <end position="308"/>
    </location>
</feature>
<feature type="region of interest" description="Disordered" evidence="1">
    <location>
        <begin position="243"/>
        <end position="308"/>
    </location>
</feature>
<gene>
    <name evidence="2" type="ORF">MYCTH_96554</name>
</gene>
<dbReference type="OrthoDB" id="409136at2759"/>
<feature type="region of interest" description="Disordered" evidence="1">
    <location>
        <begin position="22"/>
        <end position="109"/>
    </location>
</feature>
<proteinExistence type="predicted"/>
<dbReference type="STRING" id="573729.G2QN54"/>
<dbReference type="OMA" id="HIAKHFR"/>
<dbReference type="eggNOG" id="ENOG502SXMF">
    <property type="taxonomic scope" value="Eukaryota"/>
</dbReference>
<dbReference type="RefSeq" id="XP_003667172.1">
    <property type="nucleotide sequence ID" value="XM_003667124.1"/>
</dbReference>
<dbReference type="Proteomes" id="UP000007322">
    <property type="component" value="Chromosome 7"/>
</dbReference>
<protein>
    <submittedName>
        <fullName evidence="2">Uncharacterized protein</fullName>
    </submittedName>
</protein>
<feature type="compositionally biased region" description="Polar residues" evidence="1">
    <location>
        <begin position="92"/>
        <end position="101"/>
    </location>
</feature>
<organism evidence="2 3">
    <name type="scientific">Thermothelomyces thermophilus (strain ATCC 42464 / BCRC 31852 / DSM 1799)</name>
    <name type="common">Sporotrichum thermophile</name>
    <dbReference type="NCBI Taxonomy" id="573729"/>
    <lineage>
        <taxon>Eukaryota</taxon>
        <taxon>Fungi</taxon>
        <taxon>Dikarya</taxon>
        <taxon>Ascomycota</taxon>
        <taxon>Pezizomycotina</taxon>
        <taxon>Sordariomycetes</taxon>
        <taxon>Sordariomycetidae</taxon>
        <taxon>Sordariales</taxon>
        <taxon>Chaetomiaceae</taxon>
        <taxon>Thermothelomyces</taxon>
    </lineage>
</organism>
<dbReference type="InParanoid" id="G2QN54"/>
<evidence type="ECO:0000313" key="2">
    <source>
        <dbReference type="EMBL" id="AEO61927.1"/>
    </source>
</evidence>
<reference evidence="2 3" key="1">
    <citation type="journal article" date="2011" name="Nat. Biotechnol.">
        <title>Comparative genomic analysis of the thermophilic biomass-degrading fungi Myceliophthora thermophila and Thielavia terrestris.</title>
        <authorList>
            <person name="Berka R.M."/>
            <person name="Grigoriev I.V."/>
            <person name="Otillar R."/>
            <person name="Salamov A."/>
            <person name="Grimwood J."/>
            <person name="Reid I."/>
            <person name="Ishmael N."/>
            <person name="John T."/>
            <person name="Darmond C."/>
            <person name="Moisan M.-C."/>
            <person name="Henrissat B."/>
            <person name="Coutinho P.M."/>
            <person name="Lombard V."/>
            <person name="Natvig D.O."/>
            <person name="Lindquist E."/>
            <person name="Schmutz J."/>
            <person name="Lucas S."/>
            <person name="Harris P."/>
            <person name="Powlowski J."/>
            <person name="Bellemare A."/>
            <person name="Taylor D."/>
            <person name="Butler G."/>
            <person name="de Vries R.P."/>
            <person name="Allijn I.E."/>
            <person name="van den Brink J."/>
            <person name="Ushinsky S."/>
            <person name="Storms R."/>
            <person name="Powell A.J."/>
            <person name="Paulsen I.T."/>
            <person name="Elbourne L.D.H."/>
            <person name="Baker S.E."/>
            <person name="Magnuson J."/>
            <person name="LaBoissiere S."/>
            <person name="Clutterbuck A.J."/>
            <person name="Martinez D."/>
            <person name="Wogulis M."/>
            <person name="de Leon A.L."/>
            <person name="Rey M.W."/>
            <person name="Tsang A."/>
        </authorList>
    </citation>
    <scope>NUCLEOTIDE SEQUENCE [LARGE SCALE GENOMIC DNA]</scope>
    <source>
        <strain evidence="3">ATCC 42464 / BCRC 31852 / DSM 1799</strain>
    </source>
</reference>
<dbReference type="GeneID" id="11509645"/>